<proteinExistence type="predicted"/>
<dbReference type="AlphaFoldDB" id="A0AAN8Z1R4"/>
<dbReference type="GO" id="GO:0016614">
    <property type="term" value="F:oxidoreductase activity, acting on CH-OH group of donors"/>
    <property type="evidence" value="ECO:0007669"/>
    <property type="project" value="InterPro"/>
</dbReference>
<evidence type="ECO:0000256" key="3">
    <source>
        <dbReference type="ARBA" id="ARBA00022827"/>
    </source>
</evidence>
<dbReference type="EMBL" id="JBAMMX010000020">
    <property type="protein sequence ID" value="KAK6921227.1"/>
    <property type="molecule type" value="Genomic_DNA"/>
</dbReference>
<organism evidence="6 7">
    <name type="scientific">Dillenia turbinata</name>
    <dbReference type="NCBI Taxonomy" id="194707"/>
    <lineage>
        <taxon>Eukaryota</taxon>
        <taxon>Viridiplantae</taxon>
        <taxon>Streptophyta</taxon>
        <taxon>Embryophyta</taxon>
        <taxon>Tracheophyta</taxon>
        <taxon>Spermatophyta</taxon>
        <taxon>Magnoliopsida</taxon>
        <taxon>eudicotyledons</taxon>
        <taxon>Gunneridae</taxon>
        <taxon>Pentapetalae</taxon>
        <taxon>Dilleniales</taxon>
        <taxon>Dilleniaceae</taxon>
        <taxon>Dillenia</taxon>
    </lineage>
</organism>
<comment type="cofactor">
    <cofactor evidence="1">
        <name>FAD</name>
        <dbReference type="ChEBI" id="CHEBI:57692"/>
    </cofactor>
</comment>
<accession>A0AAN8Z1R4</accession>
<feature type="compositionally biased region" description="Pro residues" evidence="4">
    <location>
        <begin position="15"/>
        <end position="30"/>
    </location>
</feature>
<dbReference type="InterPro" id="IPR051871">
    <property type="entry name" value="GMC_Oxidoreductase-Related"/>
</dbReference>
<dbReference type="PANTHER" id="PTHR45968:SF2">
    <property type="entry name" value="(R)-MANDELONITRILE LYASE-LIKE"/>
    <property type="match status" value="1"/>
</dbReference>
<evidence type="ECO:0000256" key="1">
    <source>
        <dbReference type="ARBA" id="ARBA00001974"/>
    </source>
</evidence>
<dbReference type="Proteomes" id="UP001370490">
    <property type="component" value="Unassembled WGS sequence"/>
</dbReference>
<reference evidence="6 7" key="1">
    <citation type="submission" date="2023-12" db="EMBL/GenBank/DDBJ databases">
        <title>A high-quality genome assembly for Dillenia turbinata (Dilleniales).</title>
        <authorList>
            <person name="Chanderbali A."/>
        </authorList>
    </citation>
    <scope>NUCLEOTIDE SEQUENCE [LARGE SCALE GENOMIC DNA]</scope>
    <source>
        <strain evidence="6">LSX21</strain>
        <tissue evidence="6">Leaf</tissue>
    </source>
</reference>
<dbReference type="SUPFAM" id="SSF54373">
    <property type="entry name" value="FAD-linked reductases, C-terminal domain"/>
    <property type="match status" value="1"/>
</dbReference>
<dbReference type="InterPro" id="IPR036188">
    <property type="entry name" value="FAD/NAD-bd_sf"/>
</dbReference>
<feature type="domain" description="Glucose-methanol-choline oxidoreductase C-terminal" evidence="5">
    <location>
        <begin position="121"/>
        <end position="160"/>
    </location>
</feature>
<evidence type="ECO:0000256" key="2">
    <source>
        <dbReference type="ARBA" id="ARBA00022630"/>
    </source>
</evidence>
<dbReference type="Gene3D" id="3.50.50.60">
    <property type="entry name" value="FAD/NAD(P)-binding domain"/>
    <property type="match status" value="1"/>
</dbReference>
<name>A0AAN8Z1R4_9MAGN</name>
<dbReference type="InterPro" id="IPR007867">
    <property type="entry name" value="GMC_OxRtase_C"/>
</dbReference>
<dbReference type="PANTHER" id="PTHR45968">
    <property type="entry name" value="OSJNBA0019K04.7 PROTEIN"/>
    <property type="match status" value="1"/>
</dbReference>
<dbReference type="Gene3D" id="3.30.410.40">
    <property type="match status" value="1"/>
</dbReference>
<evidence type="ECO:0000313" key="6">
    <source>
        <dbReference type="EMBL" id="KAK6921227.1"/>
    </source>
</evidence>
<dbReference type="Pfam" id="PF05199">
    <property type="entry name" value="GMC_oxred_C"/>
    <property type="match status" value="1"/>
</dbReference>
<keyword evidence="7" id="KW-1185">Reference proteome</keyword>
<comment type="caution">
    <text evidence="6">The sequence shown here is derived from an EMBL/GenBank/DDBJ whole genome shotgun (WGS) entry which is preliminary data.</text>
</comment>
<dbReference type="SUPFAM" id="SSF51905">
    <property type="entry name" value="FAD/NAD(P)-binding domain"/>
    <property type="match status" value="1"/>
</dbReference>
<sequence>MEGEGSSPSAEGRGGPPPLREGGRCPPPPSTEGEEASPSPDLTLLDLIFSPTPIDLDHCIPGMRKIVGILSNRSMEYFEFTDMGGRRDFRFVGPTLPFYLSDDILMVDFCHHTVNAIWHYHGVVNHDFRVIGMDALQIVDGSSFNISLRTNPQATLMMLGRYIRLKIIKNRL</sequence>
<evidence type="ECO:0000313" key="7">
    <source>
        <dbReference type="Proteomes" id="UP001370490"/>
    </source>
</evidence>
<evidence type="ECO:0000259" key="5">
    <source>
        <dbReference type="Pfam" id="PF05199"/>
    </source>
</evidence>
<feature type="region of interest" description="Disordered" evidence="4">
    <location>
        <begin position="1"/>
        <end position="39"/>
    </location>
</feature>
<protein>
    <submittedName>
        <fullName evidence="6">Glucose-methanol-choline oxidoreductase, C-terminal</fullName>
    </submittedName>
</protein>
<evidence type="ECO:0000256" key="4">
    <source>
        <dbReference type="SAM" id="MobiDB-lite"/>
    </source>
</evidence>
<keyword evidence="3" id="KW-0274">FAD</keyword>
<gene>
    <name evidence="6" type="ORF">RJ641_014905</name>
</gene>
<keyword evidence="2" id="KW-0285">Flavoprotein</keyword>